<accession>A0A9D1HMP7</accession>
<keyword evidence="2 5" id="KW-0812">Transmembrane</keyword>
<feature type="transmembrane region" description="Helical" evidence="5">
    <location>
        <begin position="158"/>
        <end position="183"/>
    </location>
</feature>
<dbReference type="InterPro" id="IPR051533">
    <property type="entry name" value="WaaL-like"/>
</dbReference>
<proteinExistence type="predicted"/>
<dbReference type="GO" id="GO:0016020">
    <property type="term" value="C:membrane"/>
    <property type="evidence" value="ECO:0007669"/>
    <property type="project" value="UniProtKB-SubCell"/>
</dbReference>
<gene>
    <name evidence="7" type="ORF">IAD15_02625</name>
</gene>
<dbReference type="Proteomes" id="UP000824175">
    <property type="component" value="Unassembled WGS sequence"/>
</dbReference>
<feature type="transmembrane region" description="Helical" evidence="5">
    <location>
        <begin position="9"/>
        <end position="29"/>
    </location>
</feature>
<feature type="transmembrane region" description="Helical" evidence="5">
    <location>
        <begin position="66"/>
        <end position="88"/>
    </location>
</feature>
<comment type="subcellular location">
    <subcellularLocation>
        <location evidence="1">Membrane</location>
        <topology evidence="1">Multi-pass membrane protein</topology>
    </subcellularLocation>
</comment>
<keyword evidence="3 5" id="KW-1133">Transmembrane helix</keyword>
<feature type="transmembrane region" description="Helical" evidence="5">
    <location>
        <begin position="240"/>
        <end position="262"/>
    </location>
</feature>
<keyword evidence="7" id="KW-0436">Ligase</keyword>
<evidence type="ECO:0000256" key="3">
    <source>
        <dbReference type="ARBA" id="ARBA00022989"/>
    </source>
</evidence>
<evidence type="ECO:0000259" key="6">
    <source>
        <dbReference type="Pfam" id="PF04932"/>
    </source>
</evidence>
<dbReference type="PANTHER" id="PTHR37422">
    <property type="entry name" value="TEICHURONIC ACID BIOSYNTHESIS PROTEIN TUAE"/>
    <property type="match status" value="1"/>
</dbReference>
<evidence type="ECO:0000256" key="2">
    <source>
        <dbReference type="ARBA" id="ARBA00022692"/>
    </source>
</evidence>
<feature type="transmembrane region" description="Helical" evidence="5">
    <location>
        <begin position="396"/>
        <end position="417"/>
    </location>
</feature>
<dbReference type="Pfam" id="PF04932">
    <property type="entry name" value="Wzy_C"/>
    <property type="match status" value="1"/>
</dbReference>
<feature type="transmembrane region" description="Helical" evidence="5">
    <location>
        <begin position="306"/>
        <end position="328"/>
    </location>
</feature>
<evidence type="ECO:0000313" key="8">
    <source>
        <dbReference type="Proteomes" id="UP000824175"/>
    </source>
</evidence>
<reference evidence="7" key="1">
    <citation type="submission" date="2020-10" db="EMBL/GenBank/DDBJ databases">
        <authorList>
            <person name="Gilroy R."/>
        </authorList>
    </citation>
    <scope>NUCLEOTIDE SEQUENCE</scope>
    <source>
        <strain evidence="7">CHK195-11698</strain>
    </source>
</reference>
<protein>
    <submittedName>
        <fullName evidence="7">O-antigen ligase family protein</fullName>
    </submittedName>
</protein>
<feature type="transmembrane region" description="Helical" evidence="5">
    <location>
        <begin position="216"/>
        <end position="235"/>
    </location>
</feature>
<evidence type="ECO:0000256" key="1">
    <source>
        <dbReference type="ARBA" id="ARBA00004141"/>
    </source>
</evidence>
<sequence length="479" mass="53350">MLIKRVSQIYLWAMLALFPLVIHDHLFDILATKHYFFFGVTFIYLMAVIIDDIRRDVRWTFRRLDFFVLAFLLVMFCSTLFSIDYFASWSGQNGRLQGLLTYLMYGGLYFALSRHATVDRSLIFPAVVGVGGTAVLACLNYYQIDPLGIYTQMSPDNYFAFISTVGNINFYSAYLCLMVPFLAIHFAMGEGKERLAGIGALLGMLGLACANTDSGLVALGVVLLLAIGFLGTHLLALRRFLALVAMGLVGMSIVVNASYFFPHYMETSTLFLTVFHPVFLILMLLCLGLLYLGMARTHLAHWYWKILGGCVLLGVLFLLFVNTLGRFLDLGALNDYLRFGKSWASYRGMTWIYTWKVYASAGIKEWLIGTGPETFASLTEQAALFGDLVLDAAHNVYLQLLVTTGIFGLGTYLGMFGEILKENLAKGKHLALCLAILCYLMQDLTNIAQPSSTPLLFVFFGLLACSGASTFYVDSPENK</sequence>
<name>A0A9D1HMP7_9FIRM</name>
<dbReference type="InterPro" id="IPR007016">
    <property type="entry name" value="O-antigen_ligase-rel_domated"/>
</dbReference>
<feature type="domain" description="O-antigen ligase-related" evidence="6">
    <location>
        <begin position="281"/>
        <end position="412"/>
    </location>
</feature>
<feature type="transmembrane region" description="Helical" evidence="5">
    <location>
        <begin position="124"/>
        <end position="143"/>
    </location>
</feature>
<evidence type="ECO:0000256" key="4">
    <source>
        <dbReference type="ARBA" id="ARBA00023136"/>
    </source>
</evidence>
<evidence type="ECO:0000256" key="5">
    <source>
        <dbReference type="SAM" id="Phobius"/>
    </source>
</evidence>
<dbReference type="GO" id="GO:0016874">
    <property type="term" value="F:ligase activity"/>
    <property type="evidence" value="ECO:0007669"/>
    <property type="project" value="UniProtKB-KW"/>
</dbReference>
<feature type="transmembrane region" description="Helical" evidence="5">
    <location>
        <begin position="94"/>
        <end position="112"/>
    </location>
</feature>
<feature type="transmembrane region" description="Helical" evidence="5">
    <location>
        <begin position="195"/>
        <end position="210"/>
    </location>
</feature>
<keyword evidence="4 5" id="KW-0472">Membrane</keyword>
<comment type="caution">
    <text evidence="7">The sequence shown here is derived from an EMBL/GenBank/DDBJ whole genome shotgun (WGS) entry which is preliminary data.</text>
</comment>
<reference evidence="7" key="2">
    <citation type="journal article" date="2021" name="PeerJ">
        <title>Extensive microbial diversity within the chicken gut microbiome revealed by metagenomics and culture.</title>
        <authorList>
            <person name="Gilroy R."/>
            <person name="Ravi A."/>
            <person name="Getino M."/>
            <person name="Pursley I."/>
            <person name="Horton D.L."/>
            <person name="Alikhan N.F."/>
            <person name="Baker D."/>
            <person name="Gharbi K."/>
            <person name="Hall N."/>
            <person name="Watson M."/>
            <person name="Adriaenssens E.M."/>
            <person name="Foster-Nyarko E."/>
            <person name="Jarju S."/>
            <person name="Secka A."/>
            <person name="Antonio M."/>
            <person name="Oren A."/>
            <person name="Chaudhuri R.R."/>
            <person name="La Ragione R."/>
            <person name="Hildebrand F."/>
            <person name="Pallen M.J."/>
        </authorList>
    </citation>
    <scope>NUCLEOTIDE SEQUENCE</scope>
    <source>
        <strain evidence="7">CHK195-11698</strain>
    </source>
</reference>
<dbReference type="EMBL" id="DVMJ01000017">
    <property type="protein sequence ID" value="HIU12946.1"/>
    <property type="molecule type" value="Genomic_DNA"/>
</dbReference>
<dbReference type="AlphaFoldDB" id="A0A9D1HMP7"/>
<feature type="transmembrane region" description="Helical" evidence="5">
    <location>
        <begin position="274"/>
        <end position="294"/>
    </location>
</feature>
<feature type="transmembrane region" description="Helical" evidence="5">
    <location>
        <begin position="429"/>
        <end position="448"/>
    </location>
</feature>
<feature type="transmembrane region" description="Helical" evidence="5">
    <location>
        <begin position="454"/>
        <end position="473"/>
    </location>
</feature>
<dbReference type="PANTHER" id="PTHR37422:SF13">
    <property type="entry name" value="LIPOPOLYSACCHARIDE BIOSYNTHESIS PROTEIN PA4999-RELATED"/>
    <property type="match status" value="1"/>
</dbReference>
<evidence type="ECO:0000313" key="7">
    <source>
        <dbReference type="EMBL" id="HIU12946.1"/>
    </source>
</evidence>
<organism evidence="7 8">
    <name type="scientific">Candidatus Fimiplasma intestinipullorum</name>
    <dbReference type="NCBI Taxonomy" id="2840825"/>
    <lineage>
        <taxon>Bacteria</taxon>
        <taxon>Bacillati</taxon>
        <taxon>Bacillota</taxon>
        <taxon>Clostridia</taxon>
        <taxon>Eubacteriales</taxon>
        <taxon>Candidatus Fimiplasma</taxon>
    </lineage>
</organism>
<feature type="transmembrane region" description="Helical" evidence="5">
    <location>
        <begin position="35"/>
        <end position="54"/>
    </location>
</feature>